<keyword evidence="11" id="KW-1185">Reference proteome</keyword>
<evidence type="ECO:0000313" key="11">
    <source>
        <dbReference type="Proteomes" id="UP000313395"/>
    </source>
</evidence>
<feature type="transmembrane region" description="Helical" evidence="9">
    <location>
        <begin position="141"/>
        <end position="163"/>
    </location>
</feature>
<feature type="transmembrane region" description="Helical" evidence="9">
    <location>
        <begin position="73"/>
        <end position="90"/>
    </location>
</feature>
<dbReference type="PANTHER" id="PTHR32502:SF8">
    <property type="entry name" value="N-ACETYLGALACTOSAMINE PERMEASE IIC COMPONENT 1"/>
    <property type="match status" value="1"/>
</dbReference>
<keyword evidence="2" id="KW-0813">Transport</keyword>
<gene>
    <name evidence="10" type="ORF">FHK04_12980</name>
</gene>
<feature type="transmembrane region" description="Helical" evidence="9">
    <location>
        <begin position="211"/>
        <end position="244"/>
    </location>
</feature>
<evidence type="ECO:0000256" key="9">
    <source>
        <dbReference type="SAM" id="Phobius"/>
    </source>
</evidence>
<name>A0A5C5E5L3_9LACT</name>
<dbReference type="Proteomes" id="UP000313395">
    <property type="component" value="Unassembled WGS sequence"/>
</dbReference>
<keyword evidence="7 9" id="KW-1133">Transmembrane helix</keyword>
<evidence type="ECO:0000256" key="2">
    <source>
        <dbReference type="ARBA" id="ARBA00022448"/>
    </source>
</evidence>
<dbReference type="InterPro" id="IPR050303">
    <property type="entry name" value="GatZ_KbaZ_carbometab"/>
</dbReference>
<proteinExistence type="predicted"/>
<feature type="transmembrane region" description="Helical" evidence="9">
    <location>
        <begin position="96"/>
        <end position="120"/>
    </location>
</feature>
<dbReference type="PANTHER" id="PTHR32502">
    <property type="entry name" value="N-ACETYLGALACTOSAMINE PERMEASE II COMPONENT-RELATED"/>
    <property type="match status" value="1"/>
</dbReference>
<comment type="caution">
    <text evidence="10">The sequence shown here is derived from an EMBL/GenBank/DDBJ whole genome shotgun (WGS) entry which is preliminary data.</text>
</comment>
<comment type="subcellular location">
    <subcellularLocation>
        <location evidence="1">Cell membrane</location>
        <topology evidence="1">Multi-pass membrane protein</topology>
    </subcellularLocation>
</comment>
<keyword evidence="3" id="KW-1003">Cell membrane</keyword>
<feature type="transmembrane region" description="Helical" evidence="9">
    <location>
        <begin position="7"/>
        <end position="28"/>
    </location>
</feature>
<evidence type="ECO:0000256" key="7">
    <source>
        <dbReference type="ARBA" id="ARBA00022989"/>
    </source>
</evidence>
<sequence>MEFDYSIIQIILVFVVTFIAAIDQFSFLESLYQPIVMGPVIGLVLGDVTTGLIVGGTYQLMTIGNMPVGGAQPPNAVIGGIMATILAISLKLEPTVAVATAVPFSLLGQYGVTLIFSAMSPMMSVADKYAHSADDKGIEKLNYLAMTILGLIFGVIVTLFFIGGAAFGDSIVGAIPAWLMGGLSAAGGMMRYVGFAILLKVMVSREMWGFYFMGFALANIVAGIPALSGSALLLIAFIGFGFAFWDYQMQTKFKTANAGVMTDGGEEDGI</sequence>
<evidence type="ECO:0000256" key="4">
    <source>
        <dbReference type="ARBA" id="ARBA00022597"/>
    </source>
</evidence>
<dbReference type="EMBL" id="VENO01000005">
    <property type="protein sequence ID" value="TNV68085.1"/>
    <property type="molecule type" value="Genomic_DNA"/>
</dbReference>
<accession>A0A5C5E5L3</accession>
<organism evidence="10 11">
    <name type="scientific">Trichococcus shcherbakoviae subsp. psychrophilus</name>
    <dbReference type="NCBI Taxonomy" id="2585775"/>
    <lineage>
        <taxon>Bacteria</taxon>
        <taxon>Bacillati</taxon>
        <taxon>Bacillota</taxon>
        <taxon>Bacilli</taxon>
        <taxon>Lactobacillales</taxon>
        <taxon>Carnobacteriaceae</taxon>
        <taxon>Trichococcus</taxon>
    </lineage>
</organism>
<evidence type="ECO:0000256" key="1">
    <source>
        <dbReference type="ARBA" id="ARBA00004651"/>
    </source>
</evidence>
<evidence type="ECO:0000313" key="10">
    <source>
        <dbReference type="EMBL" id="TNV68085.1"/>
    </source>
</evidence>
<evidence type="ECO:0000256" key="5">
    <source>
        <dbReference type="ARBA" id="ARBA00022683"/>
    </source>
</evidence>
<feature type="transmembrane region" description="Helical" evidence="9">
    <location>
        <begin position="40"/>
        <end position="61"/>
    </location>
</feature>
<dbReference type="Pfam" id="PF03609">
    <property type="entry name" value="EII-Sor"/>
    <property type="match status" value="1"/>
</dbReference>
<dbReference type="GO" id="GO:0009401">
    <property type="term" value="P:phosphoenolpyruvate-dependent sugar phosphotransferase system"/>
    <property type="evidence" value="ECO:0007669"/>
    <property type="project" value="UniProtKB-KW"/>
</dbReference>
<evidence type="ECO:0000256" key="8">
    <source>
        <dbReference type="ARBA" id="ARBA00023136"/>
    </source>
</evidence>
<dbReference type="InterPro" id="IPR004700">
    <property type="entry name" value="PTS_IIC_man"/>
</dbReference>
<reference evidence="10 11" key="1">
    <citation type="submission" date="2019-06" db="EMBL/GenBank/DDBJ databases">
        <title>Description Trichococcus psychrophilus sp. nov., isolated from a cold spring, by genomic and phenotypic analyses.</title>
        <authorList>
            <person name="Zakharyuk A."/>
        </authorList>
    </citation>
    <scope>NUCLEOTIDE SEQUENCE [LARGE SCALE GENOMIC DNA]</scope>
    <source>
        <strain evidence="10 11">SKBG</strain>
    </source>
</reference>
<dbReference type="GO" id="GO:0005886">
    <property type="term" value="C:plasma membrane"/>
    <property type="evidence" value="ECO:0007669"/>
    <property type="project" value="UniProtKB-SubCell"/>
</dbReference>
<protein>
    <submittedName>
        <fullName evidence="10">PTS sugar transporter subunit IIC</fullName>
    </submittedName>
</protein>
<keyword evidence="5" id="KW-0598">Phosphotransferase system</keyword>
<keyword evidence="8 9" id="KW-0472">Membrane</keyword>
<dbReference type="AlphaFoldDB" id="A0A5C5E5L3"/>
<dbReference type="PROSITE" id="PS51106">
    <property type="entry name" value="PTS_EIIC_TYPE_4"/>
    <property type="match status" value="1"/>
</dbReference>
<feature type="transmembrane region" description="Helical" evidence="9">
    <location>
        <begin position="175"/>
        <end position="199"/>
    </location>
</feature>
<dbReference type="RefSeq" id="WP_086629827.1">
    <property type="nucleotide sequence ID" value="NZ_VENO01000005.1"/>
</dbReference>
<keyword evidence="6 9" id="KW-0812">Transmembrane</keyword>
<keyword evidence="4 10" id="KW-0762">Sugar transport</keyword>
<evidence type="ECO:0000256" key="6">
    <source>
        <dbReference type="ARBA" id="ARBA00022692"/>
    </source>
</evidence>
<evidence type="ECO:0000256" key="3">
    <source>
        <dbReference type="ARBA" id="ARBA00022475"/>
    </source>
</evidence>